<evidence type="ECO:0000313" key="12">
    <source>
        <dbReference type="Proteomes" id="UP000770015"/>
    </source>
</evidence>
<evidence type="ECO:0000256" key="10">
    <source>
        <dbReference type="SAM" id="Phobius"/>
    </source>
</evidence>
<evidence type="ECO:0000256" key="8">
    <source>
        <dbReference type="ARBA" id="ARBA00023136"/>
    </source>
</evidence>
<evidence type="ECO:0000256" key="1">
    <source>
        <dbReference type="ARBA" id="ARBA00004141"/>
    </source>
</evidence>
<feature type="transmembrane region" description="Helical" evidence="10">
    <location>
        <begin position="228"/>
        <end position="249"/>
    </location>
</feature>
<accession>A0A9P8VB82</accession>
<feature type="transmembrane region" description="Helical" evidence="10">
    <location>
        <begin position="186"/>
        <end position="208"/>
    </location>
</feature>
<keyword evidence="7 10" id="KW-1133">Transmembrane helix</keyword>
<dbReference type="InterPro" id="IPR004813">
    <property type="entry name" value="OPT"/>
</dbReference>
<dbReference type="GO" id="GO:0016020">
    <property type="term" value="C:membrane"/>
    <property type="evidence" value="ECO:0007669"/>
    <property type="project" value="UniProtKB-SubCell"/>
</dbReference>
<evidence type="ECO:0000256" key="4">
    <source>
        <dbReference type="ARBA" id="ARBA00022692"/>
    </source>
</evidence>
<dbReference type="Pfam" id="PF03169">
    <property type="entry name" value="OPT"/>
    <property type="match status" value="1"/>
</dbReference>
<feature type="transmembrane region" description="Helical" evidence="10">
    <location>
        <begin position="154"/>
        <end position="174"/>
    </location>
</feature>
<dbReference type="EMBL" id="JAGSXJ010000012">
    <property type="protein sequence ID" value="KAH6686688.1"/>
    <property type="molecule type" value="Genomic_DNA"/>
</dbReference>
<feature type="transmembrane region" description="Helical" evidence="10">
    <location>
        <begin position="716"/>
        <end position="739"/>
    </location>
</feature>
<feature type="transmembrane region" description="Helical" evidence="10">
    <location>
        <begin position="790"/>
        <end position="807"/>
    </location>
</feature>
<organism evidence="11 12">
    <name type="scientific">Plectosphaerella plurivora</name>
    <dbReference type="NCBI Taxonomy" id="936078"/>
    <lineage>
        <taxon>Eukaryota</taxon>
        <taxon>Fungi</taxon>
        <taxon>Dikarya</taxon>
        <taxon>Ascomycota</taxon>
        <taxon>Pezizomycotina</taxon>
        <taxon>Sordariomycetes</taxon>
        <taxon>Hypocreomycetidae</taxon>
        <taxon>Glomerellales</taxon>
        <taxon>Plectosphaerellaceae</taxon>
        <taxon>Plectosphaerella</taxon>
    </lineage>
</organism>
<dbReference type="Proteomes" id="UP000770015">
    <property type="component" value="Unassembled WGS sequence"/>
</dbReference>
<keyword evidence="8 10" id="KW-0472">Membrane</keyword>
<comment type="subcellular location">
    <subcellularLocation>
        <location evidence="1">Membrane</location>
        <topology evidence="1">Multi-pass membrane protein</topology>
    </subcellularLocation>
</comment>
<evidence type="ECO:0000256" key="9">
    <source>
        <dbReference type="SAM" id="MobiDB-lite"/>
    </source>
</evidence>
<feature type="compositionally biased region" description="Basic and acidic residues" evidence="9">
    <location>
        <begin position="1"/>
        <end position="24"/>
    </location>
</feature>
<dbReference type="GO" id="GO:0015031">
    <property type="term" value="P:protein transport"/>
    <property type="evidence" value="ECO:0007669"/>
    <property type="project" value="UniProtKB-KW"/>
</dbReference>
<dbReference type="NCBIfam" id="TIGR00728">
    <property type="entry name" value="OPT_sfam"/>
    <property type="match status" value="1"/>
</dbReference>
<reference evidence="11" key="1">
    <citation type="journal article" date="2021" name="Nat. Commun.">
        <title>Genetic determinants of endophytism in the Arabidopsis root mycobiome.</title>
        <authorList>
            <person name="Mesny F."/>
            <person name="Miyauchi S."/>
            <person name="Thiergart T."/>
            <person name="Pickel B."/>
            <person name="Atanasova L."/>
            <person name="Karlsson M."/>
            <person name="Huettel B."/>
            <person name="Barry K.W."/>
            <person name="Haridas S."/>
            <person name="Chen C."/>
            <person name="Bauer D."/>
            <person name="Andreopoulos W."/>
            <person name="Pangilinan J."/>
            <person name="LaButti K."/>
            <person name="Riley R."/>
            <person name="Lipzen A."/>
            <person name="Clum A."/>
            <person name="Drula E."/>
            <person name="Henrissat B."/>
            <person name="Kohler A."/>
            <person name="Grigoriev I.V."/>
            <person name="Martin F.M."/>
            <person name="Hacquard S."/>
        </authorList>
    </citation>
    <scope>NUCLEOTIDE SEQUENCE</scope>
    <source>
        <strain evidence="11">MPI-SDFR-AT-0117</strain>
    </source>
</reference>
<keyword evidence="3" id="KW-0813">Transport</keyword>
<dbReference type="PANTHER" id="PTHR22601">
    <property type="entry name" value="ISP4 LIKE PROTEIN"/>
    <property type="match status" value="1"/>
</dbReference>
<feature type="transmembrane region" description="Helical" evidence="10">
    <location>
        <begin position="537"/>
        <end position="557"/>
    </location>
</feature>
<evidence type="ECO:0000256" key="3">
    <source>
        <dbReference type="ARBA" id="ARBA00022448"/>
    </source>
</evidence>
<name>A0A9P8VB82_9PEZI</name>
<evidence type="ECO:0000256" key="6">
    <source>
        <dbReference type="ARBA" id="ARBA00022927"/>
    </source>
</evidence>
<keyword evidence="4 10" id="KW-0812">Transmembrane</keyword>
<dbReference type="AlphaFoldDB" id="A0A9P8VB82"/>
<dbReference type="InterPro" id="IPR004648">
    <property type="entry name" value="Oligpept_transpt"/>
</dbReference>
<gene>
    <name evidence="11" type="ORF">F5X68DRAFT_240135</name>
</gene>
<feature type="transmembrane region" description="Helical" evidence="10">
    <location>
        <begin position="654"/>
        <end position="672"/>
    </location>
</feature>
<dbReference type="NCBIfam" id="TIGR00727">
    <property type="entry name" value="ISP4_OPT"/>
    <property type="match status" value="1"/>
</dbReference>
<feature type="transmembrane region" description="Helical" evidence="10">
    <location>
        <begin position="323"/>
        <end position="342"/>
    </location>
</feature>
<feature type="transmembrane region" description="Helical" evidence="10">
    <location>
        <begin position="819"/>
        <end position="844"/>
    </location>
</feature>
<feature type="transmembrane region" description="Helical" evidence="10">
    <location>
        <begin position="468"/>
        <end position="492"/>
    </location>
</feature>
<dbReference type="OrthoDB" id="9986677at2759"/>
<protein>
    <submittedName>
        <fullName evidence="11">Oligopeptide transporter 2</fullName>
    </submittedName>
</protein>
<feature type="transmembrane region" description="Helical" evidence="10">
    <location>
        <begin position="563"/>
        <end position="583"/>
    </location>
</feature>
<comment type="caution">
    <text evidence="11">The sequence shown here is derived from an EMBL/GenBank/DDBJ whole genome shotgun (WGS) entry which is preliminary data.</text>
</comment>
<evidence type="ECO:0000256" key="7">
    <source>
        <dbReference type="ARBA" id="ARBA00022989"/>
    </source>
</evidence>
<keyword evidence="6" id="KW-0653">Protein transport</keyword>
<evidence type="ECO:0000256" key="2">
    <source>
        <dbReference type="ARBA" id="ARBA00008807"/>
    </source>
</evidence>
<keyword evidence="5" id="KW-0571">Peptide transport</keyword>
<comment type="similarity">
    <text evidence="2">Belongs to the oligopeptide OPT transporter family.</text>
</comment>
<feature type="transmembrane region" description="Helical" evidence="10">
    <location>
        <begin position="405"/>
        <end position="428"/>
    </location>
</feature>
<evidence type="ECO:0000313" key="11">
    <source>
        <dbReference type="EMBL" id="KAH6686688.1"/>
    </source>
</evidence>
<evidence type="ECO:0000256" key="5">
    <source>
        <dbReference type="ARBA" id="ARBA00022856"/>
    </source>
</evidence>
<keyword evidence="12" id="KW-1185">Reference proteome</keyword>
<feature type="transmembrane region" description="Helical" evidence="10">
    <location>
        <begin position="261"/>
        <end position="283"/>
    </location>
</feature>
<dbReference type="GO" id="GO:0035673">
    <property type="term" value="F:oligopeptide transmembrane transporter activity"/>
    <property type="evidence" value="ECO:0007669"/>
    <property type="project" value="InterPro"/>
</dbReference>
<proteinExistence type="inferred from homology"/>
<feature type="region of interest" description="Disordered" evidence="9">
    <location>
        <begin position="1"/>
        <end position="31"/>
    </location>
</feature>
<sequence>MSTDINEKTGDLPPEHVVEYDEKSGSTPSEAFPPLEWLERLKAEYTGEHAGETLPPGCDPDRMVASILTLNEEESVEVLRSLLVSQKDDYTIDQRMLDRVRELVEGNEACGMEQGEWAYEVCKRAGFCHNWSPYAEVRAVTLPYDDVDEPCESFRAYLLGYFWVCVCTAVNTFFSPRQPGISIPGSVVQLLLVPMGRGMAYILPDWGFKFRGTRYTLNPGPWTSKEQLFATIIFTGASSIGNFTGLLVLRMPVFFNQRWAGFGFNVMLALANQVYGLGMAGILRRLSVYPIEAVWPKTLPTLALNRTLINQDNKRERINGWTISRYRMFVYCSIIFLVYYWIPNQFFVGLRLFNWMTWISPNNFNLATVTGSYGGMGFNPVSSWDPNASGNQAMNSPFFAQLQQYVMRVIAGIVILIMYYKNAFWAAFMPVNSNAAFDNTRNAYNITRVLNENQRLDPDKYLEYGPPYYAIANLFVTGANFIYYTFSIVYVFTKYWHPIKKAFVGMAVNTWKRRSIYTGFTDGHTRMMRKYKEVPEWWYGCVFAFGFIVSIISLTAWPTQTPWWSILGVTGIGALLTIPWVVIESIASTGIELNVIWQVLPGIWFPGQPLPQLIILMLGAAFEQMAGSFSGDLKYAHYAGIPPRAVFRGHVSSVIVNCVIYCAILELLMFYANEDSTLCTWNNKQYMVCQYAHSVWSSTILFGAFGTNNMFKLYPVLPWCFLIGAILGVIWIVSERYLPLLRTHLQSKMEAAPFERFDKYFWSPAAKIMATLNPAIALSGALSWAGNNNLTYATLGIYIAWFFQYYLKRRYTAWWGKYAYLMFAGLSVGVAVSGLIVTLVFSFGAGQGVSFEWWGNDVPRQGVDFQLYNNNASLYSLPEEGFFGLGRDEYPSGW</sequence>